<accession>A0ABY3D031</accession>
<gene>
    <name evidence="2" type="ORF">DZA28_29445</name>
</gene>
<dbReference type="Proteomes" id="UP001165882">
    <property type="component" value="Unassembled WGS sequence"/>
</dbReference>
<dbReference type="InterPro" id="IPR010686">
    <property type="entry name" value="OBAP-like"/>
</dbReference>
<evidence type="ECO:0000313" key="2">
    <source>
        <dbReference type="EMBL" id="TRZ57406.1"/>
    </source>
</evidence>
<dbReference type="PANTHER" id="PTHR31360:SF0">
    <property type="entry name" value="OIL BODY-ASSOCIATED PROTEIN 1B"/>
    <property type="match status" value="1"/>
</dbReference>
<keyword evidence="3" id="KW-1185">Reference proteome</keyword>
<evidence type="ECO:0000256" key="1">
    <source>
        <dbReference type="SAM" id="MobiDB-lite"/>
    </source>
</evidence>
<comment type="caution">
    <text evidence="2">The sequence shown here is derived from an EMBL/GenBank/DDBJ whole genome shotgun (WGS) entry which is preliminary data.</text>
</comment>
<protein>
    <submittedName>
        <fullName evidence="2">DUF1264 domain-containing protein</fullName>
    </submittedName>
</protein>
<name>A0ABY3D031_9PSED</name>
<feature type="region of interest" description="Disordered" evidence="1">
    <location>
        <begin position="1"/>
        <end position="22"/>
    </location>
</feature>
<dbReference type="EMBL" id="QWEF01000008">
    <property type="protein sequence ID" value="TRZ57406.1"/>
    <property type="molecule type" value="Genomic_DNA"/>
</dbReference>
<reference evidence="2 3" key="1">
    <citation type="journal article" date="2019" name="Biocontrol Sci. Technol.">
        <title>Pseudomonas putida strain B2017 produced as technical grade active ingredient controls fungal and bacterial crop diseases.</title>
        <authorList>
            <person name="Oliver C."/>
            <person name="Hernandez I."/>
            <person name="Caminal M."/>
            <person name="Lara J.M."/>
            <person name="Fernandez C."/>
        </authorList>
    </citation>
    <scope>NUCLEOTIDE SEQUENCE [LARGE SCALE GENOMIC DNA]</scope>
    <source>
        <strain evidence="2 3">B2017</strain>
    </source>
</reference>
<evidence type="ECO:0000313" key="3">
    <source>
        <dbReference type="Proteomes" id="UP001165882"/>
    </source>
</evidence>
<feature type="region of interest" description="Disordered" evidence="1">
    <location>
        <begin position="80"/>
        <end position="110"/>
    </location>
</feature>
<feature type="compositionally biased region" description="Polar residues" evidence="1">
    <location>
        <begin position="98"/>
        <end position="110"/>
    </location>
</feature>
<dbReference type="PANTHER" id="PTHR31360">
    <property type="match status" value="1"/>
</dbReference>
<proteinExistence type="predicted"/>
<dbReference type="Pfam" id="PF06884">
    <property type="entry name" value="DUF1264"/>
    <property type="match status" value="1"/>
</dbReference>
<organism evidence="2 3">
    <name type="scientific">Pseudomonas alloputida</name>
    <dbReference type="NCBI Taxonomy" id="1940621"/>
    <lineage>
        <taxon>Bacteria</taxon>
        <taxon>Pseudomonadati</taxon>
        <taxon>Pseudomonadota</taxon>
        <taxon>Gammaproteobacteria</taxon>
        <taxon>Pseudomonadales</taxon>
        <taxon>Pseudomonadaceae</taxon>
        <taxon>Pseudomonas</taxon>
    </lineage>
</organism>
<sequence>MNSYGKTWHTWDATHGKPGESLPFGEPKLAWSFNRIGEAKKGLVESRDKLMDINTEERRNARQDLLPLAKPQSGVDALKGQFERPTRSIPGVVDKKTTNQSEALSESDSR</sequence>